<dbReference type="RefSeq" id="WP_073364849.1">
    <property type="nucleotide sequence ID" value="NZ_FQVQ01000016.1"/>
</dbReference>
<dbReference type="SUPFAM" id="SSF82153">
    <property type="entry name" value="FAS1 domain"/>
    <property type="match status" value="2"/>
</dbReference>
<proteinExistence type="predicted"/>
<organism evidence="3 4">
    <name type="scientific">Flavobacterium fontis</name>
    <dbReference type="NCBI Taxonomy" id="1124188"/>
    <lineage>
        <taxon>Bacteria</taxon>
        <taxon>Pseudomonadati</taxon>
        <taxon>Bacteroidota</taxon>
        <taxon>Flavobacteriia</taxon>
        <taxon>Flavobacteriales</taxon>
        <taxon>Flavobacteriaceae</taxon>
        <taxon>Flavobacterium</taxon>
    </lineage>
</organism>
<feature type="domain" description="FAS1" evidence="2">
    <location>
        <begin position="33"/>
        <end position="180"/>
    </location>
</feature>
<dbReference type="PANTHER" id="PTHR10900:SF77">
    <property type="entry name" value="FI19380P1"/>
    <property type="match status" value="1"/>
</dbReference>
<dbReference type="GO" id="GO:0005615">
    <property type="term" value="C:extracellular space"/>
    <property type="evidence" value="ECO:0007669"/>
    <property type="project" value="TreeGrafter"/>
</dbReference>
<name>A0A1M5DTT9_9FLAO</name>
<keyword evidence="4" id="KW-1185">Reference proteome</keyword>
<dbReference type="SMART" id="SM00554">
    <property type="entry name" value="FAS1"/>
    <property type="match status" value="2"/>
</dbReference>
<dbReference type="InterPro" id="IPR000782">
    <property type="entry name" value="FAS1_domain"/>
</dbReference>
<feature type="signal peptide" evidence="1">
    <location>
        <begin position="1"/>
        <end position="23"/>
    </location>
</feature>
<dbReference type="InterPro" id="IPR050904">
    <property type="entry name" value="Adhesion/Biosynth-related"/>
</dbReference>
<dbReference type="PANTHER" id="PTHR10900">
    <property type="entry name" value="PERIOSTIN-RELATED"/>
    <property type="match status" value="1"/>
</dbReference>
<dbReference type="OrthoDB" id="9800666at2"/>
<keyword evidence="1" id="KW-0732">Signal</keyword>
<evidence type="ECO:0000313" key="3">
    <source>
        <dbReference type="EMBL" id="SHF70304.1"/>
    </source>
</evidence>
<feature type="domain" description="FAS1" evidence="2">
    <location>
        <begin position="182"/>
        <end position="332"/>
    </location>
</feature>
<reference evidence="3 4" key="1">
    <citation type="submission" date="2016-11" db="EMBL/GenBank/DDBJ databases">
        <authorList>
            <person name="Jaros S."/>
            <person name="Januszkiewicz K."/>
            <person name="Wedrychowicz H."/>
        </authorList>
    </citation>
    <scope>NUCLEOTIDE SEQUENCE [LARGE SCALE GENOMIC DNA]</scope>
    <source>
        <strain evidence="3 4">DSM 25660</strain>
    </source>
</reference>
<gene>
    <name evidence="3" type="ORF">SAMN05444377_11644</name>
</gene>
<feature type="chain" id="PRO_5009909634" evidence="1">
    <location>
        <begin position="24"/>
        <end position="336"/>
    </location>
</feature>
<dbReference type="PROSITE" id="PS50213">
    <property type="entry name" value="FAS1"/>
    <property type="match status" value="2"/>
</dbReference>
<dbReference type="PROSITE" id="PS51257">
    <property type="entry name" value="PROKAR_LIPOPROTEIN"/>
    <property type="match status" value="1"/>
</dbReference>
<sequence>MKTNRLKQFALIAFMALGLTACSDDDNNNAQPDNTIAGIASRTTNLSSLVAALNRAELTGVLSGSGNFTVFAPTNDAFAAFLSANGFADVNAVPVPVLRNLLLNHVIGTEIASSAIPPAVYVSTLSPINSTTGAPTISMFVQKIGTTVTINGGASNGGTTVATADIDASNGVIHVVNNVIAIPTVVNHVVANPQFDTLQAVVTSGATGAFGDQSAVLAALNGLTAAAPATVFAPDNAAFTAATTGTGFAVGATPAQVSRVLQYHVTVAGNVRSNQLTNNQSIPMITNPVQNTTVILGSGTVDIRDTANNLARVNQADVQCSNGVIHGVNRVLQPQL</sequence>
<evidence type="ECO:0000256" key="1">
    <source>
        <dbReference type="SAM" id="SignalP"/>
    </source>
</evidence>
<dbReference type="Proteomes" id="UP000184147">
    <property type="component" value="Unassembled WGS sequence"/>
</dbReference>
<evidence type="ECO:0000259" key="2">
    <source>
        <dbReference type="PROSITE" id="PS50213"/>
    </source>
</evidence>
<protein>
    <submittedName>
        <fullName evidence="3">Uncaracterized surface protein containing fasciclin (FAS1) repeats</fullName>
    </submittedName>
</protein>
<dbReference type="InterPro" id="IPR036378">
    <property type="entry name" value="FAS1_dom_sf"/>
</dbReference>
<evidence type="ECO:0000313" key="4">
    <source>
        <dbReference type="Proteomes" id="UP000184147"/>
    </source>
</evidence>
<dbReference type="Gene3D" id="2.30.180.10">
    <property type="entry name" value="FAS1 domain"/>
    <property type="match status" value="2"/>
</dbReference>
<dbReference type="STRING" id="1124188.SAMN05444377_11644"/>
<dbReference type="EMBL" id="FQVQ01000016">
    <property type="protein sequence ID" value="SHF70304.1"/>
    <property type="molecule type" value="Genomic_DNA"/>
</dbReference>
<dbReference type="AlphaFoldDB" id="A0A1M5DTT9"/>
<accession>A0A1M5DTT9</accession>
<dbReference type="Pfam" id="PF02469">
    <property type="entry name" value="Fasciclin"/>
    <property type="match status" value="2"/>
</dbReference>